<keyword evidence="2" id="KW-1003">Cell membrane</keyword>
<evidence type="ECO:0000256" key="7">
    <source>
        <dbReference type="ARBA" id="ARBA00023136"/>
    </source>
</evidence>
<sequence>MKFLRLDDAREIIPIGCRLLRLFGLGNNERFKLVYWIQIAIYLVFSLIPRFLLQLDDTVMVLRFSSEIMFISYLCFQMVALYFRRAHLYQLVDMLKQCAGQPCSEDIQAFFIRSNVKINKSSVSYVRFFLILYILYCTMAPIASIGVYMRNARNETSEKEEFIISSEMNLYYLDIRYNPLHYSIYAASIFVLSGISSLSLCTKDVVDIAAIKTTTLMFQLSAMQIRELYGQFTQKQLNKAINMHRDTLLCKKKLQDALNLSLLFQLACCSGIWCFMMFYILLMGLDSRILNLVVLLVIVSIETYAYCALGTELTDSYAQILIAAPKNHTQGEDVLMALQQLSWYDQSVTLQRQILFMIQRSQQPIVMTAGKLFSASVQQFSEIVQKSYSFFLVLKNFLQIDGPRDVLSIGCRMLKLFGLPRDDSFQLRFWFQFVFFFVFGIITRFLTDIDEPIALVRVGSEIVYAVYLLVQMAALYGRRDDLYQLVDMLRECVNKSYSGHIYTFLVRTNGQINSSAVKYCKYFMGVCVTYFAMPSIATFVVCVRNLRNQTGEQEEYVLPTELNFYYLDIRYNLLHYLVYIAAVGVLDVTGSLLLCTKDVVDFSLIRTTSMLFQITAMQIRDLPPLASQADFNVVIQSHRNTLECATKLQKAMHSALMIQLTFCTAIWCLMLFYILLMGFSSKILNVSLLLLILTYETYSYCQFGTHFTDSADEVLRALQQLTWYDQPVTIQKQIYFMIQHSQRSIVLKAGKLFPVNIAQFSELVKKSYSLYLVLKDYKRILIKLNKAIHNFTKHYFNLTILVIVAMLCSTSFGAFYMYFAQTPGQTLSYPQIMEHRLYALDAHHNLLHWFLHQFFIMPALVILVVIYTGKAGIFFGAIRFCSTVFSILVLKIERLHLLISNEQYAAELKEIIMLHQLAIRCSKLLQEILMEILLAQFTGCVLIWCFFLYSVMISGINAEGVTVGAMLFSFSTETFIFCLLGNELTSQGEQISTAIYETDWYDRPVEIQKLIVPIIQQSQQRIGITAAKFYYIDFNRFGKLLRLVGVSGVRTERYRYVPMFVVFLAFIAVPKIVFGYPNFETSIIGLAELFFQTNRFVGVLLLVLYSDTLFQLVRRSESYTKTVLTEPSSAAHYLKATDAKITKITRLYLTALLVPANFYSYSPILSTLWKYYNAHENDTTAVEFILHMEENFYGLNIRETFSHYLIFGAIMVPTSFLCALVGTAKLVSILSLIKYCTINFQLVTLKVREMVQQQRLSCEMKSIFRMHQNAIDCADLLRTLTAPIMLLQLLLCILVWSCLLLYFTISGFNTQFINLFVLFLFDTTETFGYCFLGNQLSDESARVARAVYECNWETLSPKTQKDLQVALVRAQRPARITAGNFCSMNMEQFAELETPPGVPHIPIKLLKVIGIIGRQRERIRILPIFLVYIFIIAVPKSFYGYPSFEVAIIGIAELFFQTNTFCGIFLLFLNGYKLERLTDGARAFSQKVLQETSPAIVQHLNTQHKLIHKVTRVFFIVVTCAANFYVFAPILSTLFTLYGTTRNVNETMHYTLHMEENFLRVANANLRTALSTLQRHHDSDMLSVLTIGNFIVYCTLYFQLVQVKLQTVAQENSFHQELKAIVTLHQDALNCAKLLESITSLVLLQQLLLCVLIWCSMLLYFTVSGFNTNFMNLFVLFVFDTTETFAYCYLGELLSNEVTRRDNSSGEVLMLSKFYFRVLTLPVWCTNVVGNCKPTAIQKDLKLVLVRAQTPVGITAGKFCYMNMEQFGIILKTTYSFFVVLREQF</sequence>
<evidence type="ECO:0000256" key="6">
    <source>
        <dbReference type="ARBA" id="ARBA00022989"/>
    </source>
</evidence>
<reference evidence="11" key="1">
    <citation type="journal article" date="2014" name="Genome Biol.">
        <title>Genome analysis of a major urban malaria vector mosquito, Anopheles stephensi.</title>
        <authorList>
            <person name="Jiang X."/>
            <person name="Peery A."/>
            <person name="Hall A.B."/>
            <person name="Sharma A."/>
            <person name="Chen X.G."/>
            <person name="Waterhouse R.M."/>
            <person name="Komissarov A."/>
            <person name="Riehle M.M."/>
            <person name="Shouche Y."/>
            <person name="Sharakhova M.V."/>
            <person name="Lawson D."/>
            <person name="Pakpour N."/>
            <person name="Arensburger P."/>
            <person name="Davidson V.L."/>
            <person name="Eiglmeier K."/>
            <person name="Emrich S."/>
            <person name="George P."/>
            <person name="Kennedy R.C."/>
            <person name="Mane S.P."/>
            <person name="Maslen G."/>
            <person name="Oringanje C."/>
            <person name="Qi Y."/>
            <person name="Settlage R."/>
            <person name="Tojo M."/>
            <person name="Tubio J.M."/>
            <person name="Unger M.F."/>
            <person name="Wang B."/>
            <person name="Vernick K.D."/>
            <person name="Ribeiro J.M."/>
            <person name="James A.A."/>
            <person name="Michel K."/>
            <person name="Riehle M.A."/>
            <person name="Luckhart S."/>
            <person name="Sharakhov I.V."/>
            <person name="Tu Z."/>
        </authorList>
    </citation>
    <scope>NUCLEOTIDE SEQUENCE [LARGE SCALE GENOMIC DNA]</scope>
    <source>
        <strain evidence="11">Indian</strain>
    </source>
</reference>
<dbReference type="VEuPathDB" id="VectorBase:ASTE015875"/>
<dbReference type="GO" id="GO:0007165">
    <property type="term" value="P:signal transduction"/>
    <property type="evidence" value="ECO:0007669"/>
    <property type="project" value="UniProtKB-KW"/>
</dbReference>
<evidence type="ECO:0000256" key="8">
    <source>
        <dbReference type="ARBA" id="ARBA00023170"/>
    </source>
</evidence>
<dbReference type="GO" id="GO:0004984">
    <property type="term" value="F:olfactory receptor activity"/>
    <property type="evidence" value="ECO:0007669"/>
    <property type="project" value="InterPro"/>
</dbReference>
<evidence type="ECO:0000256" key="3">
    <source>
        <dbReference type="ARBA" id="ARBA00022606"/>
    </source>
</evidence>
<dbReference type="VEuPathDB" id="VectorBase:ASTE015877"/>
<dbReference type="VEuPathDB" id="VectorBase:ASTEI20_040829"/>
<dbReference type="VEuPathDB" id="VectorBase:ASTEI10319"/>
<dbReference type="Pfam" id="PF02949">
    <property type="entry name" value="7tm_6"/>
    <property type="match status" value="5"/>
</dbReference>
<keyword evidence="7" id="KW-0472">Membrane</keyword>
<evidence type="ECO:0000256" key="5">
    <source>
        <dbReference type="ARBA" id="ARBA00022725"/>
    </source>
</evidence>
<dbReference type="VEuPathDB" id="VectorBase:ASTEI20_034704"/>
<evidence type="ECO:0000256" key="9">
    <source>
        <dbReference type="ARBA" id="ARBA00023224"/>
    </source>
</evidence>
<comment type="subcellular location">
    <subcellularLocation>
        <location evidence="1">Cell membrane</location>
        <topology evidence="1">Multi-pass membrane protein</topology>
    </subcellularLocation>
</comment>
<keyword evidence="8" id="KW-0675">Receptor</keyword>
<name>A0A182YPD3_ANOST</name>
<dbReference type="PANTHER" id="PTHR21137">
    <property type="entry name" value="ODORANT RECEPTOR"/>
    <property type="match status" value="1"/>
</dbReference>
<dbReference type="EnsemblMetazoa" id="ASTEI10319-RA">
    <property type="protein sequence ID" value="ASTEI10319-PA"/>
    <property type="gene ID" value="ASTEI10319"/>
</dbReference>
<dbReference type="VEuPathDB" id="VectorBase:ASTE015930"/>
<evidence type="ECO:0000313" key="11">
    <source>
        <dbReference type="Proteomes" id="UP000076408"/>
    </source>
</evidence>
<keyword evidence="9" id="KW-0807">Transducer</keyword>
<keyword evidence="4" id="KW-0812">Transmembrane</keyword>
<dbReference type="PANTHER" id="PTHR21137:SF35">
    <property type="entry name" value="ODORANT RECEPTOR 19A-RELATED"/>
    <property type="match status" value="1"/>
</dbReference>
<organism evidence="10 11">
    <name type="scientific">Anopheles stephensi</name>
    <name type="common">Indo-Pakistan malaria mosquito</name>
    <dbReference type="NCBI Taxonomy" id="30069"/>
    <lineage>
        <taxon>Eukaryota</taxon>
        <taxon>Metazoa</taxon>
        <taxon>Ecdysozoa</taxon>
        <taxon>Arthropoda</taxon>
        <taxon>Hexapoda</taxon>
        <taxon>Insecta</taxon>
        <taxon>Pterygota</taxon>
        <taxon>Neoptera</taxon>
        <taxon>Endopterygota</taxon>
        <taxon>Diptera</taxon>
        <taxon>Nematocera</taxon>
        <taxon>Culicoidea</taxon>
        <taxon>Culicidae</taxon>
        <taxon>Anophelinae</taxon>
        <taxon>Anopheles</taxon>
    </lineage>
</organism>
<accession>A0A182YPD3</accession>
<dbReference type="VEuPathDB" id="VectorBase:ASTEI20_036993"/>
<keyword evidence="3" id="KW-0716">Sensory transduction</keyword>
<dbReference type="Proteomes" id="UP000076408">
    <property type="component" value="Unassembled WGS sequence"/>
</dbReference>
<evidence type="ECO:0000313" key="10">
    <source>
        <dbReference type="EnsemblMetazoa" id="ASTEI10319-PA"/>
    </source>
</evidence>
<evidence type="ECO:0000256" key="4">
    <source>
        <dbReference type="ARBA" id="ARBA00022692"/>
    </source>
</evidence>
<dbReference type="GO" id="GO:0005886">
    <property type="term" value="C:plasma membrane"/>
    <property type="evidence" value="ECO:0007669"/>
    <property type="project" value="UniProtKB-SubCell"/>
</dbReference>
<keyword evidence="6" id="KW-1133">Transmembrane helix</keyword>
<evidence type="ECO:0000256" key="2">
    <source>
        <dbReference type="ARBA" id="ARBA00022475"/>
    </source>
</evidence>
<dbReference type="OMA" id="CADFANA"/>
<reference evidence="10" key="2">
    <citation type="submission" date="2020-05" db="UniProtKB">
        <authorList>
            <consortium name="EnsemblMetazoa"/>
        </authorList>
    </citation>
    <scope>IDENTIFICATION</scope>
    <source>
        <strain evidence="10">Indian</strain>
    </source>
</reference>
<protein>
    <submittedName>
        <fullName evidence="10">Uncharacterized protein</fullName>
    </submittedName>
</protein>
<dbReference type="VEuPathDB" id="VectorBase:ASTE015912"/>
<dbReference type="STRING" id="30069.A0A182YPD3"/>
<keyword evidence="11" id="KW-1185">Reference proteome</keyword>
<proteinExistence type="predicted"/>
<evidence type="ECO:0000256" key="1">
    <source>
        <dbReference type="ARBA" id="ARBA00004651"/>
    </source>
</evidence>
<dbReference type="GO" id="GO:0005549">
    <property type="term" value="F:odorant binding"/>
    <property type="evidence" value="ECO:0007669"/>
    <property type="project" value="InterPro"/>
</dbReference>
<keyword evidence="5" id="KW-0552">Olfaction</keyword>
<dbReference type="InterPro" id="IPR004117">
    <property type="entry name" value="7tm6_olfct_rcpt"/>
</dbReference>